<keyword evidence="1" id="KW-1133">Transmembrane helix</keyword>
<dbReference type="Proteomes" id="UP001431783">
    <property type="component" value="Unassembled WGS sequence"/>
</dbReference>
<proteinExistence type="predicted"/>
<sequence>MFSKNRSTTIFFVLVLIFVIINEGCASPYRRYRWRYLPWRNDATNNGLNCGLMAMVLSILLVQTYDSLIV</sequence>
<evidence type="ECO:0000256" key="1">
    <source>
        <dbReference type="SAM" id="Phobius"/>
    </source>
</evidence>
<protein>
    <submittedName>
        <fullName evidence="3">Uncharacterized protein</fullName>
    </submittedName>
</protein>
<dbReference type="AlphaFoldDB" id="A0AAW1UIJ7"/>
<gene>
    <name evidence="3" type="ORF">WA026_014398</name>
</gene>
<feature type="signal peptide" evidence="2">
    <location>
        <begin position="1"/>
        <end position="26"/>
    </location>
</feature>
<accession>A0AAW1UIJ7</accession>
<organism evidence="3 4">
    <name type="scientific">Henosepilachna vigintioctopunctata</name>
    <dbReference type="NCBI Taxonomy" id="420089"/>
    <lineage>
        <taxon>Eukaryota</taxon>
        <taxon>Metazoa</taxon>
        <taxon>Ecdysozoa</taxon>
        <taxon>Arthropoda</taxon>
        <taxon>Hexapoda</taxon>
        <taxon>Insecta</taxon>
        <taxon>Pterygota</taxon>
        <taxon>Neoptera</taxon>
        <taxon>Endopterygota</taxon>
        <taxon>Coleoptera</taxon>
        <taxon>Polyphaga</taxon>
        <taxon>Cucujiformia</taxon>
        <taxon>Coccinelloidea</taxon>
        <taxon>Coccinellidae</taxon>
        <taxon>Epilachninae</taxon>
        <taxon>Epilachnini</taxon>
        <taxon>Henosepilachna</taxon>
    </lineage>
</organism>
<keyword evidence="1" id="KW-0472">Membrane</keyword>
<keyword evidence="4" id="KW-1185">Reference proteome</keyword>
<keyword evidence="2" id="KW-0732">Signal</keyword>
<feature type="chain" id="PRO_5043385328" evidence="2">
    <location>
        <begin position="27"/>
        <end position="70"/>
    </location>
</feature>
<evidence type="ECO:0000256" key="2">
    <source>
        <dbReference type="SAM" id="SignalP"/>
    </source>
</evidence>
<name>A0AAW1UIJ7_9CUCU</name>
<comment type="caution">
    <text evidence="3">The sequence shown here is derived from an EMBL/GenBank/DDBJ whole genome shotgun (WGS) entry which is preliminary data.</text>
</comment>
<keyword evidence="1" id="KW-0812">Transmembrane</keyword>
<dbReference type="EMBL" id="JARQZJ010000067">
    <property type="protein sequence ID" value="KAK9881053.1"/>
    <property type="molecule type" value="Genomic_DNA"/>
</dbReference>
<reference evidence="3 4" key="1">
    <citation type="submission" date="2023-03" db="EMBL/GenBank/DDBJ databases">
        <title>Genome insight into feeding habits of ladybird beetles.</title>
        <authorList>
            <person name="Li H.-S."/>
            <person name="Huang Y.-H."/>
            <person name="Pang H."/>
        </authorList>
    </citation>
    <scope>NUCLEOTIDE SEQUENCE [LARGE SCALE GENOMIC DNA]</scope>
    <source>
        <strain evidence="3">SYSU_2023b</strain>
        <tissue evidence="3">Whole body</tissue>
    </source>
</reference>
<feature type="transmembrane region" description="Helical" evidence="1">
    <location>
        <begin position="50"/>
        <end position="69"/>
    </location>
</feature>
<evidence type="ECO:0000313" key="4">
    <source>
        <dbReference type="Proteomes" id="UP001431783"/>
    </source>
</evidence>
<evidence type="ECO:0000313" key="3">
    <source>
        <dbReference type="EMBL" id="KAK9881053.1"/>
    </source>
</evidence>